<keyword evidence="3" id="KW-1185">Reference proteome</keyword>
<dbReference type="InterPro" id="IPR025438">
    <property type="entry name" value="DUF4180"/>
</dbReference>
<proteinExistence type="predicted"/>
<accession>A0A087LWU3</accession>
<dbReference type="Pfam" id="PF13788">
    <property type="entry name" value="DUF4180"/>
    <property type="match status" value="1"/>
</dbReference>
<dbReference type="Proteomes" id="UP000028981">
    <property type="component" value="Unassembled WGS sequence"/>
</dbReference>
<reference evidence="2 3" key="1">
    <citation type="submission" date="2014-08" db="EMBL/GenBank/DDBJ databases">
        <authorList>
            <person name="Hassan Y.I."/>
            <person name="Lepp D."/>
            <person name="Zhou T."/>
        </authorList>
    </citation>
    <scope>NUCLEOTIDE SEQUENCE [LARGE SCALE GENOMIC DNA]</scope>
    <source>
        <strain evidence="2 3">IFO13584</strain>
    </source>
</reference>
<evidence type="ECO:0000313" key="2">
    <source>
        <dbReference type="EMBL" id="KFL29096.1"/>
    </source>
</evidence>
<dbReference type="EMBL" id="JQGC01000031">
    <property type="protein sequence ID" value="KFL29096.1"/>
    <property type="molecule type" value="Genomic_DNA"/>
</dbReference>
<dbReference type="RefSeq" id="WP_035087044.1">
    <property type="nucleotide sequence ID" value="NZ_JQGC01000031.1"/>
</dbReference>
<comment type="caution">
    <text evidence="2">The sequence shown here is derived from an EMBL/GenBank/DDBJ whole genome shotgun (WGS) entry which is preliminary data.</text>
</comment>
<feature type="domain" description="DUF4180" evidence="1">
    <location>
        <begin position="7"/>
        <end position="114"/>
    </location>
</feature>
<sequence length="121" mass="13022">MATEKINGLNVMLLDETGPLLASEQDALDVIGATYGLEVDAVAIPVARLDPDFFVLSNKLAGHFIQKLQNYSMRLVILGDISAPMASSKALTDFVGETNRIGHHFFAADRAAMEAGFGRAR</sequence>
<organism evidence="2 3">
    <name type="scientific">Devosia riboflavina</name>
    <dbReference type="NCBI Taxonomy" id="46914"/>
    <lineage>
        <taxon>Bacteria</taxon>
        <taxon>Pseudomonadati</taxon>
        <taxon>Pseudomonadota</taxon>
        <taxon>Alphaproteobacteria</taxon>
        <taxon>Hyphomicrobiales</taxon>
        <taxon>Devosiaceae</taxon>
        <taxon>Devosia</taxon>
    </lineage>
</organism>
<name>A0A087LWU3_9HYPH</name>
<protein>
    <recommendedName>
        <fullName evidence="1">DUF4180 domain-containing protein</fullName>
    </recommendedName>
</protein>
<evidence type="ECO:0000259" key="1">
    <source>
        <dbReference type="Pfam" id="PF13788"/>
    </source>
</evidence>
<gene>
    <name evidence="2" type="ORF">JP75_22965</name>
</gene>
<dbReference type="AlphaFoldDB" id="A0A087LWU3"/>
<evidence type="ECO:0000313" key="3">
    <source>
        <dbReference type="Proteomes" id="UP000028981"/>
    </source>
</evidence>
<dbReference type="STRING" id="46914.JP75_22965"/>